<dbReference type="PANTHER" id="PTHR30069">
    <property type="entry name" value="TONB-DEPENDENT OUTER MEMBRANE RECEPTOR"/>
    <property type="match status" value="1"/>
</dbReference>
<dbReference type="InterPro" id="IPR008969">
    <property type="entry name" value="CarboxyPept-like_regulatory"/>
</dbReference>
<keyword evidence="7 8" id="KW-0998">Cell outer membrane</keyword>
<comment type="similarity">
    <text evidence="8">Belongs to the TonB-dependent receptor family.</text>
</comment>
<dbReference type="FunFam" id="2.60.40.1120:FF:000003">
    <property type="entry name" value="Outer membrane protein Omp121"/>
    <property type="match status" value="1"/>
</dbReference>
<keyword evidence="3 8" id="KW-1134">Transmembrane beta strand</keyword>
<dbReference type="NCBIfam" id="TIGR04056">
    <property type="entry name" value="OMP_RagA_SusC"/>
    <property type="match status" value="1"/>
</dbReference>
<comment type="subcellular location">
    <subcellularLocation>
        <location evidence="1 8">Cell outer membrane</location>
        <topology evidence="1 8">Multi-pass membrane protein</topology>
    </subcellularLocation>
</comment>
<dbReference type="InterPro" id="IPR037066">
    <property type="entry name" value="Plug_dom_sf"/>
</dbReference>
<evidence type="ECO:0000256" key="4">
    <source>
        <dbReference type="ARBA" id="ARBA00022692"/>
    </source>
</evidence>
<dbReference type="Gene3D" id="2.40.170.20">
    <property type="entry name" value="TonB-dependent receptor, beta-barrel domain"/>
    <property type="match status" value="1"/>
</dbReference>
<evidence type="ECO:0000313" key="12">
    <source>
        <dbReference type="Proteomes" id="UP000285650"/>
    </source>
</evidence>
<dbReference type="InterPro" id="IPR036942">
    <property type="entry name" value="Beta-barrel_TonB_sf"/>
</dbReference>
<dbReference type="SUPFAM" id="SSF56935">
    <property type="entry name" value="Porins"/>
    <property type="match status" value="1"/>
</dbReference>
<evidence type="ECO:0000256" key="7">
    <source>
        <dbReference type="ARBA" id="ARBA00023237"/>
    </source>
</evidence>
<dbReference type="InterPro" id="IPR023997">
    <property type="entry name" value="TonB-dep_OMP_SusC/RagA_CS"/>
</dbReference>
<keyword evidence="2 8" id="KW-0813">Transport</keyword>
<evidence type="ECO:0000313" key="11">
    <source>
        <dbReference type="EMBL" id="RHE89209.1"/>
    </source>
</evidence>
<evidence type="ECO:0000256" key="2">
    <source>
        <dbReference type="ARBA" id="ARBA00022448"/>
    </source>
</evidence>
<dbReference type="InterPro" id="IPR039426">
    <property type="entry name" value="TonB-dep_rcpt-like"/>
</dbReference>
<dbReference type="PANTHER" id="PTHR30069:SF29">
    <property type="entry name" value="HEMOGLOBIN AND HEMOGLOBIN-HAPTOGLOBIN-BINDING PROTEIN 1-RELATED"/>
    <property type="match status" value="1"/>
</dbReference>
<dbReference type="EMBL" id="QSKV01000015">
    <property type="protein sequence ID" value="RHE89209.1"/>
    <property type="molecule type" value="Genomic_DNA"/>
</dbReference>
<dbReference type="SUPFAM" id="SSF49464">
    <property type="entry name" value="Carboxypeptidase regulatory domain-like"/>
    <property type="match status" value="1"/>
</dbReference>
<dbReference type="PROSITE" id="PS52016">
    <property type="entry name" value="TONB_DEPENDENT_REC_3"/>
    <property type="match status" value="1"/>
</dbReference>
<keyword evidence="6 8" id="KW-0472">Membrane</keyword>
<dbReference type="GO" id="GO:0044718">
    <property type="term" value="P:siderophore transmembrane transport"/>
    <property type="evidence" value="ECO:0007669"/>
    <property type="project" value="TreeGrafter"/>
</dbReference>
<evidence type="ECO:0000256" key="5">
    <source>
        <dbReference type="ARBA" id="ARBA00022729"/>
    </source>
</evidence>
<dbReference type="Gene3D" id="2.170.130.10">
    <property type="entry name" value="TonB-dependent receptor, plug domain"/>
    <property type="match status" value="1"/>
</dbReference>
<protein>
    <submittedName>
        <fullName evidence="11">TonB-dependent receptor</fullName>
    </submittedName>
</protein>
<dbReference type="Pfam" id="PF13715">
    <property type="entry name" value="CarbopepD_reg_2"/>
    <property type="match status" value="1"/>
</dbReference>
<organism evidence="11 12">
    <name type="scientific">Bacteroides intestinalis</name>
    <dbReference type="NCBI Taxonomy" id="329854"/>
    <lineage>
        <taxon>Bacteria</taxon>
        <taxon>Pseudomonadati</taxon>
        <taxon>Bacteroidota</taxon>
        <taxon>Bacteroidia</taxon>
        <taxon>Bacteroidales</taxon>
        <taxon>Bacteroidaceae</taxon>
        <taxon>Bacteroides</taxon>
    </lineage>
</organism>
<feature type="region of interest" description="Disordered" evidence="9">
    <location>
        <begin position="126"/>
        <end position="150"/>
    </location>
</feature>
<dbReference type="InterPro" id="IPR023996">
    <property type="entry name" value="TonB-dep_OMP_SusC/RagA"/>
</dbReference>
<reference evidence="11 12" key="1">
    <citation type="submission" date="2018-08" db="EMBL/GenBank/DDBJ databases">
        <title>A genome reference for cultivated species of the human gut microbiota.</title>
        <authorList>
            <person name="Zou Y."/>
            <person name="Xue W."/>
            <person name="Luo G."/>
        </authorList>
    </citation>
    <scope>NUCLEOTIDE SEQUENCE [LARGE SCALE GENOMIC DNA]</scope>
    <source>
        <strain evidence="11 12">AM27-17</strain>
    </source>
</reference>
<proteinExistence type="inferred from homology"/>
<gene>
    <name evidence="11" type="ORF">DW712_19150</name>
</gene>
<evidence type="ECO:0000256" key="1">
    <source>
        <dbReference type="ARBA" id="ARBA00004571"/>
    </source>
</evidence>
<dbReference type="GO" id="GO:0015344">
    <property type="term" value="F:siderophore uptake transmembrane transporter activity"/>
    <property type="evidence" value="ECO:0007669"/>
    <property type="project" value="TreeGrafter"/>
</dbReference>
<dbReference type="GO" id="GO:0009279">
    <property type="term" value="C:cell outer membrane"/>
    <property type="evidence" value="ECO:0007669"/>
    <property type="project" value="UniProtKB-SubCell"/>
</dbReference>
<dbReference type="Proteomes" id="UP000285650">
    <property type="component" value="Unassembled WGS sequence"/>
</dbReference>
<evidence type="ECO:0000259" key="10">
    <source>
        <dbReference type="Pfam" id="PF07715"/>
    </source>
</evidence>
<comment type="caution">
    <text evidence="11">The sequence shown here is derived from an EMBL/GenBank/DDBJ whole genome shotgun (WGS) entry which is preliminary data.</text>
</comment>
<dbReference type="NCBIfam" id="TIGR04057">
    <property type="entry name" value="SusC_RagA_signa"/>
    <property type="match status" value="1"/>
</dbReference>
<accession>A0A414L3C4</accession>
<feature type="domain" description="TonB-dependent receptor plug" evidence="10">
    <location>
        <begin position="108"/>
        <end position="224"/>
    </location>
</feature>
<evidence type="ECO:0000256" key="6">
    <source>
        <dbReference type="ARBA" id="ARBA00023136"/>
    </source>
</evidence>
<evidence type="ECO:0000256" key="9">
    <source>
        <dbReference type="SAM" id="MobiDB-lite"/>
    </source>
</evidence>
<dbReference type="Gene3D" id="2.60.40.1120">
    <property type="entry name" value="Carboxypeptidase-like, regulatory domain"/>
    <property type="match status" value="1"/>
</dbReference>
<dbReference type="AlphaFoldDB" id="A0A414L3C4"/>
<keyword evidence="4 8" id="KW-0812">Transmembrane</keyword>
<sequence length="1047" mass="118160">MWFTFLFIGMVNVYAQQSTLNGKVLDGNGEPLIGVSIQVKNTPRGTITDFNGNFSVEVISGETLIISYIGYLQQEIAITNQKTLNVTMAEDSQTLDEVVVVGYGSQSKRKVTTAISNVDSETLTRSASTTTAGALSGKMSGLSTRAKDSRPGRGIQLEIRNMGKPLYVIDGVPYGGEAERDWLGLTRISGEDAFNALNLEDIENISILKDASAAIYGLRAANGVVLVTTKKGRKDEKVSININGYYGWQNLTRFPEMANAAQYVRGRVEAEQNAGANPSLLYSKEELAKWQAGTEPGYQSYDYYDLIMRKNVPQYHLNANITGGSARSNYYMSLSRTGQEAQMEDFDYNRTNFQVNLSSNVYKGLTIGTQTSLKMEKTRDVGLGDSDSYFGAVLAVMANRPTAGPYANGNPDYINNTPNRSDLNPALFSRDKMGYKDFHTKEANVNLFAEYKFDFGLTAKYTYSQNYTDVMFDGFRYSYDLYTYDSNNDTYNRSGGLSAPWRFQNKAKSTSHYHNFQVNYTKTLWEDHYISAVWGYERSDWERDLTWLQGAPDNNFIPLITGTDKLTGYGDEWTYQARVGHIGRINYSYKDKYLLELLCRYDASYLYAPGKRWGFFPGVSAGWRISDEKFFKRLKPVVNDLKLRFSVGQTGQEAGVSAFGYLVGYDYGRFTNNALVGGTVLDGEYVTGMQPKGLPVTNLSWEKHTTWNIGFDAKLFDNKLSVTADAFKKVISGIPAGRYDVLLPSEVGYSLPNDNLNKNEYRGLEGMITYIDKIGELNYTISANITYSRFRDMERYKPRYGSSWDEYRNAPLDRWGGILWGYQVVGRFQSEEEIRNYPINNDGQNNRTQLPGDLIYKDVNGDGMIDYLDERPIGYPDSWAPMLSFGGNIGLQWKNFDLNLDFAGAAMQSWNQNYELRNAFHANGNSPAYLLEDRWHRADPYNPNSEWISGYYPAIRYNTSSNNGKTSDFWIHDVRFLRLKNAELGYSLPQKILEKVSITKARFFVSASNLFSIDNVSKYGIDPEIQASGGAVYPQQRTIMLGFNVTF</sequence>
<evidence type="ECO:0000256" key="3">
    <source>
        <dbReference type="ARBA" id="ARBA00022452"/>
    </source>
</evidence>
<name>A0A414L3C4_9BACE</name>
<evidence type="ECO:0000256" key="8">
    <source>
        <dbReference type="PROSITE-ProRule" id="PRU01360"/>
    </source>
</evidence>
<dbReference type="InterPro" id="IPR012910">
    <property type="entry name" value="Plug_dom"/>
</dbReference>
<keyword evidence="11" id="KW-0675">Receptor</keyword>
<keyword evidence="5" id="KW-0732">Signal</keyword>
<dbReference type="Pfam" id="PF07715">
    <property type="entry name" value="Plug"/>
    <property type="match status" value="1"/>
</dbReference>